<organism evidence="6 7">
    <name type="scientific">Paraburkholderia pallida</name>
    <dbReference type="NCBI Taxonomy" id="2547399"/>
    <lineage>
        <taxon>Bacteria</taxon>
        <taxon>Pseudomonadati</taxon>
        <taxon>Pseudomonadota</taxon>
        <taxon>Betaproteobacteria</taxon>
        <taxon>Burkholderiales</taxon>
        <taxon>Burkholderiaceae</taxon>
        <taxon>Paraburkholderia</taxon>
    </lineage>
</organism>
<dbReference type="Pfam" id="PF07869">
    <property type="entry name" value="DUF1656"/>
    <property type="match status" value="1"/>
</dbReference>
<proteinExistence type="predicted"/>
<dbReference type="InterPro" id="IPR012451">
    <property type="entry name" value="DUF1656"/>
</dbReference>
<dbReference type="OrthoDB" id="6080293at2"/>
<keyword evidence="2 5" id="KW-0812">Transmembrane</keyword>
<feature type="transmembrane region" description="Helical" evidence="5">
    <location>
        <begin position="46"/>
        <end position="64"/>
    </location>
</feature>
<feature type="transmembrane region" description="Helical" evidence="5">
    <location>
        <begin position="12"/>
        <end position="34"/>
    </location>
</feature>
<evidence type="ECO:0000313" key="7">
    <source>
        <dbReference type="Proteomes" id="UP000295727"/>
    </source>
</evidence>
<sequence>MPLEVDIFGFFAPVLLPVLVVCVIAFVILDLILARLRIYRFAWHPGLFRVALFIALFSGVSLIVQR</sequence>
<evidence type="ECO:0000256" key="3">
    <source>
        <dbReference type="ARBA" id="ARBA00022989"/>
    </source>
</evidence>
<evidence type="ECO:0000256" key="1">
    <source>
        <dbReference type="ARBA" id="ARBA00022475"/>
    </source>
</evidence>
<gene>
    <name evidence="6" type="ORF">E1956_42210</name>
</gene>
<accession>A0A4P7DAE4</accession>
<evidence type="ECO:0000256" key="2">
    <source>
        <dbReference type="ARBA" id="ARBA00022692"/>
    </source>
</evidence>
<keyword evidence="4 5" id="KW-0472">Membrane</keyword>
<dbReference type="RefSeq" id="WP_134759386.1">
    <property type="nucleotide sequence ID" value="NZ_CP038151.1"/>
</dbReference>
<evidence type="ECO:0000256" key="5">
    <source>
        <dbReference type="SAM" id="Phobius"/>
    </source>
</evidence>
<name>A0A4P7DAE4_9BURK</name>
<dbReference type="KEGG" id="ppai:E1956_42210"/>
<evidence type="ECO:0000256" key="4">
    <source>
        <dbReference type="ARBA" id="ARBA00023136"/>
    </source>
</evidence>
<dbReference type="EMBL" id="CP038151">
    <property type="protein sequence ID" value="QBR03712.1"/>
    <property type="molecule type" value="Genomic_DNA"/>
</dbReference>
<evidence type="ECO:0000313" key="6">
    <source>
        <dbReference type="EMBL" id="QBR03712.1"/>
    </source>
</evidence>
<keyword evidence="7" id="KW-1185">Reference proteome</keyword>
<keyword evidence="1" id="KW-1003">Cell membrane</keyword>
<protein>
    <submittedName>
        <fullName evidence="6">DUF1656 domain-containing protein</fullName>
    </submittedName>
</protein>
<reference evidence="6 7" key="1">
    <citation type="submission" date="2019-03" db="EMBL/GenBank/DDBJ databases">
        <title>Paraburkholderia sp. 7MH5, isolated from subtropical forest soil.</title>
        <authorList>
            <person name="Gao Z.-H."/>
            <person name="Qiu L.-H."/>
        </authorList>
    </citation>
    <scope>NUCLEOTIDE SEQUENCE [LARGE SCALE GENOMIC DNA]</scope>
    <source>
        <strain evidence="6 7">7MH5</strain>
    </source>
</reference>
<keyword evidence="3 5" id="KW-1133">Transmembrane helix</keyword>
<dbReference type="AlphaFoldDB" id="A0A4P7DAE4"/>
<dbReference type="Proteomes" id="UP000295727">
    <property type="component" value="Chromosome 4"/>
</dbReference>